<feature type="signal peptide" evidence="1">
    <location>
        <begin position="1"/>
        <end position="16"/>
    </location>
</feature>
<keyword evidence="1" id="KW-0732">Signal</keyword>
<keyword evidence="3" id="KW-1185">Reference proteome</keyword>
<feature type="chain" id="PRO_5043471856" description="Cuticle protein" evidence="1">
    <location>
        <begin position="17"/>
        <end position="186"/>
    </location>
</feature>
<evidence type="ECO:0000313" key="2">
    <source>
        <dbReference type="EMBL" id="CAK1556201.1"/>
    </source>
</evidence>
<proteinExistence type="predicted"/>
<dbReference type="EMBL" id="CAVLEF010000283">
    <property type="protein sequence ID" value="CAK1556201.1"/>
    <property type="molecule type" value="Genomic_DNA"/>
</dbReference>
<accession>A0AAV1K671</accession>
<organism evidence="2 3">
    <name type="scientific">Leptosia nina</name>
    <dbReference type="NCBI Taxonomy" id="320188"/>
    <lineage>
        <taxon>Eukaryota</taxon>
        <taxon>Metazoa</taxon>
        <taxon>Ecdysozoa</taxon>
        <taxon>Arthropoda</taxon>
        <taxon>Hexapoda</taxon>
        <taxon>Insecta</taxon>
        <taxon>Pterygota</taxon>
        <taxon>Neoptera</taxon>
        <taxon>Endopterygota</taxon>
        <taxon>Lepidoptera</taxon>
        <taxon>Glossata</taxon>
        <taxon>Ditrysia</taxon>
        <taxon>Papilionoidea</taxon>
        <taxon>Pieridae</taxon>
        <taxon>Pierinae</taxon>
        <taxon>Leptosia</taxon>
    </lineage>
</organism>
<evidence type="ECO:0000313" key="3">
    <source>
        <dbReference type="Proteomes" id="UP001497472"/>
    </source>
</evidence>
<evidence type="ECO:0000256" key="1">
    <source>
        <dbReference type="SAM" id="SignalP"/>
    </source>
</evidence>
<name>A0AAV1K671_9NEOP</name>
<gene>
    <name evidence="2" type="ORF">LNINA_LOCUS14965</name>
</gene>
<dbReference type="AlphaFoldDB" id="A0AAV1K671"/>
<dbReference type="Proteomes" id="UP001497472">
    <property type="component" value="Unassembled WGS sequence"/>
</dbReference>
<protein>
    <recommendedName>
        <fullName evidence="4">Cuticle protein</fullName>
    </recommendedName>
</protein>
<comment type="caution">
    <text evidence="2">The sequence shown here is derived from an EMBL/GenBank/DDBJ whole genome shotgun (WGS) entry which is preliminary data.</text>
</comment>
<evidence type="ECO:0008006" key="4">
    <source>
        <dbReference type="Google" id="ProtNLM"/>
    </source>
</evidence>
<reference evidence="2 3" key="1">
    <citation type="submission" date="2023-11" db="EMBL/GenBank/DDBJ databases">
        <authorList>
            <person name="Okamura Y."/>
        </authorList>
    </citation>
    <scope>NUCLEOTIDE SEQUENCE [LARGE SCALE GENOMIC DNA]</scope>
</reference>
<sequence length="186" mass="19753">MRFLVVLSILFAVSAAAPAEVRDKRTILVSEAIEPTVVVSPYYNVPALSHQARVDAKFTPLVQAYYTSPLVESVPVVAAPSVVLNAKSVVVPEKTYVGGSAVSQQSRVDVKSYPAVVSEHVVPTYVHTVPAVVDARSVHLTPVYQGVSAVSQQSRVDVKTSPAVVAQHVVSPAVVSVHSVPSVYAW</sequence>